<gene>
    <name evidence="1" type="ORF">CHU92_14540</name>
</gene>
<dbReference type="Proteomes" id="UP000216605">
    <property type="component" value="Unassembled WGS sequence"/>
</dbReference>
<proteinExistence type="predicted"/>
<name>A0A255YSA5_9FLAO</name>
<evidence type="ECO:0008006" key="3">
    <source>
        <dbReference type="Google" id="ProtNLM"/>
    </source>
</evidence>
<dbReference type="OrthoDB" id="1223654at2"/>
<evidence type="ECO:0000313" key="2">
    <source>
        <dbReference type="Proteomes" id="UP000216605"/>
    </source>
</evidence>
<protein>
    <recommendedName>
        <fullName evidence="3">Carboxypeptidase-like regulatory domain-containing protein</fullName>
    </recommendedName>
</protein>
<evidence type="ECO:0000313" key="1">
    <source>
        <dbReference type="EMBL" id="OYQ32092.1"/>
    </source>
</evidence>
<organism evidence="1 2">
    <name type="scientific">Flavobacterium cyanobacteriorum</name>
    <dbReference type="NCBI Taxonomy" id="2022802"/>
    <lineage>
        <taxon>Bacteria</taxon>
        <taxon>Pseudomonadati</taxon>
        <taxon>Bacteroidota</taxon>
        <taxon>Flavobacteriia</taxon>
        <taxon>Flavobacteriales</taxon>
        <taxon>Flavobacteriaceae</taxon>
        <taxon>Flavobacterium</taxon>
    </lineage>
</organism>
<dbReference type="RefSeq" id="WP_094416824.1">
    <property type="nucleotide sequence ID" value="NZ_NOXV01000304.1"/>
</dbReference>
<dbReference type="EMBL" id="NOXV01000304">
    <property type="protein sequence ID" value="OYQ32092.1"/>
    <property type="molecule type" value="Genomic_DNA"/>
</dbReference>
<dbReference type="InterPro" id="IPR008969">
    <property type="entry name" value="CarboxyPept-like_regulatory"/>
</dbReference>
<keyword evidence="2" id="KW-1185">Reference proteome</keyword>
<dbReference type="Pfam" id="PF13715">
    <property type="entry name" value="CarbopepD_reg_2"/>
    <property type="match status" value="1"/>
</dbReference>
<accession>A0A255YSA5</accession>
<sequence>MKGIISIVLLLLGPITMYAQQVAGLVYDNKNLPLPGAFVYLDGTTFSTDTDANGHFVLNTGDRNAGILVVSFIGYKTARIQNPFGDKSPLKIYLEEDILDIKELVINAKATFTRKQMLAAFRELFLGKSSVALSCDIENEDDILLYYDNNTYTLTAEAKKPLRIKNKKLEYDVQFDLATFGVKYRKKTLDNDDVERSVFAGTTFFKDLSENGSADKKRKKSYLGSATHLMKTIASQDWYNQGFELYVDGFRANPKEYFQVKDTLNVKKITGKVYKPSTIFVRDTLNLAAEPKKQTLMSTVRYNLLYRGSKRSVFILRDGVFYVDRFGLYSPISEVMFGGYISELKAGDMLPANYEYKE</sequence>
<dbReference type="Gene3D" id="2.60.40.1120">
    <property type="entry name" value="Carboxypeptidase-like, regulatory domain"/>
    <property type="match status" value="1"/>
</dbReference>
<reference evidence="1 2" key="1">
    <citation type="submission" date="2017-07" db="EMBL/GenBank/DDBJ databases">
        <title>Flavobacterium cyanobacteriorum sp. nov., isolated from cyanobacterial aggregates in a eutrophic lake.</title>
        <authorList>
            <person name="Cai H."/>
        </authorList>
    </citation>
    <scope>NUCLEOTIDE SEQUENCE [LARGE SCALE GENOMIC DNA]</scope>
    <source>
        <strain evidence="1 2">TH021</strain>
    </source>
</reference>
<dbReference type="SUPFAM" id="SSF49464">
    <property type="entry name" value="Carboxypeptidase regulatory domain-like"/>
    <property type="match status" value="1"/>
</dbReference>
<comment type="caution">
    <text evidence="1">The sequence shown here is derived from an EMBL/GenBank/DDBJ whole genome shotgun (WGS) entry which is preliminary data.</text>
</comment>
<dbReference type="AlphaFoldDB" id="A0A255YSA5"/>